<dbReference type="Pfam" id="PF13424">
    <property type="entry name" value="TPR_12"/>
    <property type="match status" value="1"/>
</dbReference>
<evidence type="ECO:0000256" key="3">
    <source>
        <dbReference type="PROSITE-ProRule" id="PRU00339"/>
    </source>
</evidence>
<dbReference type="EMBL" id="WXEW01000013">
    <property type="protein sequence ID" value="NAS27081.1"/>
    <property type="molecule type" value="Genomic_DNA"/>
</dbReference>
<dbReference type="PRINTS" id="PR00364">
    <property type="entry name" value="DISEASERSIST"/>
</dbReference>
<keyword evidence="5" id="KW-1185">Reference proteome</keyword>
<dbReference type="PANTHER" id="PTHR47691">
    <property type="entry name" value="REGULATOR-RELATED"/>
    <property type="match status" value="1"/>
</dbReference>
<dbReference type="PROSITE" id="PS50005">
    <property type="entry name" value="TPR"/>
    <property type="match status" value="1"/>
</dbReference>
<dbReference type="Proteomes" id="UP000479526">
    <property type="component" value="Unassembled WGS sequence"/>
</dbReference>
<evidence type="ECO:0000313" key="5">
    <source>
        <dbReference type="Proteomes" id="UP000479526"/>
    </source>
</evidence>
<dbReference type="Pfam" id="PF07719">
    <property type="entry name" value="TPR_2"/>
    <property type="match status" value="1"/>
</dbReference>
<dbReference type="SUPFAM" id="SSF52540">
    <property type="entry name" value="P-loop containing nucleoside triphosphate hydrolases"/>
    <property type="match status" value="1"/>
</dbReference>
<dbReference type="PANTHER" id="PTHR47691:SF3">
    <property type="entry name" value="HTH-TYPE TRANSCRIPTIONAL REGULATOR RV0890C-RELATED"/>
    <property type="match status" value="1"/>
</dbReference>
<evidence type="ECO:0000256" key="1">
    <source>
        <dbReference type="ARBA" id="ARBA00022737"/>
    </source>
</evidence>
<name>A0A7C9JHZ2_9ACTN</name>
<dbReference type="SUPFAM" id="SSF48452">
    <property type="entry name" value="TPR-like"/>
    <property type="match status" value="2"/>
</dbReference>
<dbReference type="AlphaFoldDB" id="A0A7C9JHZ2"/>
<dbReference type="GO" id="GO:0043531">
    <property type="term" value="F:ADP binding"/>
    <property type="evidence" value="ECO:0007669"/>
    <property type="project" value="InterPro"/>
</dbReference>
<sequence>MTTPGDADAGDDTLTTLLPLLARRLRADRAGQEALSRLTDDPRDATLTQWLESRGAPTMATVVTGGYVEKLVTIAHADSVHIEMPAEPPPLPADLPAVPGDFTDRDAELREALTHMTASGGLLTVSGLGGIGKSAFATRVAAGLAGPHGGFGGAQLYADLRGHGDDPRDPGEVLTGFLRSLGVPESRIPHDLDQRASLYRTALGRGRSIVLLDNARDERQVRPLLAGAGHAVLVTSRRPLAALEGALSLPLPALPAGDGLALLAAIAGPDRVGAEPEAAAETVRLCGGLPLAIRIVAGKLAVRRHWRVSRMAAALAAERTRLGELSLGDLDVKGSFMLSYRDIGPDAQRALRLSGFLGMPSFPGWLLAALLDVPVGRGEELAEELAELHLLEPMPEDATGELRYRHHDLLRLFAAERSMAEDSESERRAAVERALGALLAIAKRALYFLSPHSKRDPDPTLARLWPLPADHLDRLAGQPYAWFESEYDTLIAAIARAHGEGLWECAWELADSMHYFFRVRALWADWVRTHELALEAVRAAGNARGEGWTLRNLGNAYRDQGDLDRAAECFRLCLELFDRIGNRLGQAAALNNLGELAMDRGRLAEAREYLERCLPAWDDVGDAVGVAYVTNHLGWVTMRQGDGDAAAAYFARSLPRFRELGDRWGEAHALRSLGVLARERGDLAAAEEPLTVCARLFAEHGDPAGQARSNVDLAWVLALSARHRESSALLDRAQAVFGELSDSAGVAWCLLVRAELLLAEGDGTAASAALEEAAATFRDRDELYEEGLARTALAAAYARTGHGDRARRAYDEAITTLAESGASAWLARARRERAELSRA</sequence>
<reference evidence="4 5" key="1">
    <citation type="submission" date="2020-01" db="EMBL/GenBank/DDBJ databases">
        <title>Herbidospora sp. NEAU-GS84 nov., a novel actinomycete isolated from soil.</title>
        <authorList>
            <person name="Han L."/>
        </authorList>
    </citation>
    <scope>NUCLEOTIDE SEQUENCE [LARGE SCALE GENOMIC DNA]</scope>
    <source>
        <strain evidence="4 5">NEAU-GS84</strain>
    </source>
</reference>
<dbReference type="RefSeq" id="WP_161484046.1">
    <property type="nucleotide sequence ID" value="NZ_WXEW01000013.1"/>
</dbReference>
<dbReference type="InterPro" id="IPR011990">
    <property type="entry name" value="TPR-like_helical_dom_sf"/>
</dbReference>
<keyword evidence="1" id="KW-0677">Repeat</keyword>
<evidence type="ECO:0000256" key="2">
    <source>
        <dbReference type="ARBA" id="ARBA00022803"/>
    </source>
</evidence>
<gene>
    <name evidence="4" type="ORF">GT755_36120</name>
</gene>
<keyword evidence="2 3" id="KW-0802">TPR repeat</keyword>
<protein>
    <submittedName>
        <fullName evidence="4">Tetratricopeptide repeat protein</fullName>
    </submittedName>
</protein>
<evidence type="ECO:0000313" key="4">
    <source>
        <dbReference type="EMBL" id="NAS27081.1"/>
    </source>
</evidence>
<comment type="caution">
    <text evidence="4">The sequence shown here is derived from an EMBL/GenBank/DDBJ whole genome shotgun (WGS) entry which is preliminary data.</text>
</comment>
<dbReference type="SMART" id="SM00028">
    <property type="entry name" value="TPR"/>
    <property type="match status" value="6"/>
</dbReference>
<dbReference type="InterPro" id="IPR013105">
    <property type="entry name" value="TPR_2"/>
</dbReference>
<dbReference type="Gene3D" id="1.25.40.10">
    <property type="entry name" value="Tetratricopeptide repeat domain"/>
    <property type="match status" value="2"/>
</dbReference>
<proteinExistence type="predicted"/>
<dbReference type="InterPro" id="IPR027417">
    <property type="entry name" value="P-loop_NTPase"/>
</dbReference>
<dbReference type="Gene3D" id="3.40.50.300">
    <property type="entry name" value="P-loop containing nucleotide triphosphate hydrolases"/>
    <property type="match status" value="1"/>
</dbReference>
<accession>A0A7C9JHZ2</accession>
<feature type="repeat" description="TPR" evidence="3">
    <location>
        <begin position="547"/>
        <end position="580"/>
    </location>
</feature>
<organism evidence="4 5">
    <name type="scientific">Herbidospora solisilvae</name>
    <dbReference type="NCBI Taxonomy" id="2696284"/>
    <lineage>
        <taxon>Bacteria</taxon>
        <taxon>Bacillati</taxon>
        <taxon>Actinomycetota</taxon>
        <taxon>Actinomycetes</taxon>
        <taxon>Streptosporangiales</taxon>
        <taxon>Streptosporangiaceae</taxon>
        <taxon>Herbidospora</taxon>
    </lineage>
</organism>
<dbReference type="InterPro" id="IPR019734">
    <property type="entry name" value="TPR_rpt"/>
</dbReference>